<dbReference type="Proteomes" id="UP001499895">
    <property type="component" value="Unassembled WGS sequence"/>
</dbReference>
<comment type="caution">
    <text evidence="1">The sequence shown here is derived from an EMBL/GenBank/DDBJ whole genome shotgun (WGS) entry which is preliminary data.</text>
</comment>
<evidence type="ECO:0000313" key="2">
    <source>
        <dbReference type="Proteomes" id="UP001499895"/>
    </source>
</evidence>
<dbReference type="RefSeq" id="WP_344096235.1">
    <property type="nucleotide sequence ID" value="NZ_BAAAHB010000107.1"/>
</dbReference>
<name>A0ABN1B242_9ACTN</name>
<reference evidence="1 2" key="1">
    <citation type="journal article" date="2019" name="Int. J. Syst. Evol. Microbiol.">
        <title>The Global Catalogue of Microorganisms (GCM) 10K type strain sequencing project: providing services to taxonomists for standard genome sequencing and annotation.</title>
        <authorList>
            <consortium name="The Broad Institute Genomics Platform"/>
            <consortium name="The Broad Institute Genome Sequencing Center for Infectious Disease"/>
            <person name="Wu L."/>
            <person name="Ma J."/>
        </authorList>
    </citation>
    <scope>NUCLEOTIDE SEQUENCE [LARGE SCALE GENOMIC DNA]</scope>
    <source>
        <strain evidence="1 2">JCM 10649</strain>
    </source>
</reference>
<proteinExistence type="predicted"/>
<protein>
    <recommendedName>
        <fullName evidence="3">Peptidase S33 tripeptidyl aminopeptidase-like C-terminal domain-containing protein</fullName>
    </recommendedName>
</protein>
<evidence type="ECO:0000313" key="1">
    <source>
        <dbReference type="EMBL" id="GAA0488677.1"/>
    </source>
</evidence>
<dbReference type="EMBL" id="BAAAHB010000107">
    <property type="protein sequence ID" value="GAA0488677.1"/>
    <property type="molecule type" value="Genomic_DNA"/>
</dbReference>
<evidence type="ECO:0008006" key="3">
    <source>
        <dbReference type="Google" id="ProtNLM"/>
    </source>
</evidence>
<dbReference type="InterPro" id="IPR029058">
    <property type="entry name" value="AB_hydrolase_fold"/>
</dbReference>
<gene>
    <name evidence="1" type="ORF">GCM10009544_57270</name>
</gene>
<dbReference type="SUPFAM" id="SSF53474">
    <property type="entry name" value="alpha/beta-Hydrolases"/>
    <property type="match status" value="1"/>
</dbReference>
<organism evidence="1 2">
    <name type="scientific">Streptomyces stramineus</name>
    <dbReference type="NCBI Taxonomy" id="173861"/>
    <lineage>
        <taxon>Bacteria</taxon>
        <taxon>Bacillati</taxon>
        <taxon>Actinomycetota</taxon>
        <taxon>Actinomycetes</taxon>
        <taxon>Kitasatosporales</taxon>
        <taxon>Streptomycetaceae</taxon>
        <taxon>Streptomyces</taxon>
    </lineage>
</organism>
<dbReference type="Gene3D" id="3.40.50.1820">
    <property type="entry name" value="alpha/beta hydrolase"/>
    <property type="match status" value="1"/>
</dbReference>
<sequence>MSEGHRGLRPPGTTPDLCREVAATCADSWFTTIADADHMVPFERSAEIVDLITRFFTEQPLTGLSYCPDAEHISQELLP</sequence>
<keyword evidence="2" id="KW-1185">Reference proteome</keyword>
<accession>A0ABN1B242</accession>